<dbReference type="PANTHER" id="PTHR14969">
    <property type="entry name" value="SPHINGOSINE-1-PHOSPHATE PHOSPHOHYDROLASE"/>
    <property type="match status" value="1"/>
</dbReference>
<evidence type="ECO:0000313" key="4">
    <source>
        <dbReference type="Proteomes" id="UP000516404"/>
    </source>
</evidence>
<dbReference type="InterPro" id="IPR036938">
    <property type="entry name" value="PAP2/HPO_sf"/>
</dbReference>
<dbReference type="EMBL" id="CP061539">
    <property type="protein sequence ID" value="QNV37693.1"/>
    <property type="molecule type" value="Genomic_DNA"/>
</dbReference>
<keyword evidence="4" id="KW-1185">Reference proteome</keyword>
<protein>
    <submittedName>
        <fullName evidence="3">Phosphatase PAP2 family protein</fullName>
    </submittedName>
</protein>
<proteinExistence type="predicted"/>
<dbReference type="InterPro" id="IPR000326">
    <property type="entry name" value="PAP2/HPO"/>
</dbReference>
<name>A0A7H2BDE7_9MICC</name>
<feature type="transmembrane region" description="Helical" evidence="1">
    <location>
        <begin position="134"/>
        <end position="156"/>
    </location>
</feature>
<dbReference type="PANTHER" id="PTHR14969:SF13">
    <property type="entry name" value="AT30094P"/>
    <property type="match status" value="1"/>
</dbReference>
<gene>
    <name evidence="3" type="ORF">IDM49_10935</name>
</gene>
<dbReference type="SUPFAM" id="SSF48317">
    <property type="entry name" value="Acid phosphatase/Vanadium-dependent haloperoxidase"/>
    <property type="match status" value="1"/>
</dbReference>
<reference evidence="3 4" key="1">
    <citation type="submission" date="2020-09" db="EMBL/GenBank/DDBJ databases">
        <title>Investigation of environmental microbes.</title>
        <authorList>
            <person name="Ou Y."/>
            <person name="Kang Q."/>
        </authorList>
    </citation>
    <scope>NUCLEOTIDE SEQUENCE [LARGE SCALE GENOMIC DNA]</scope>
    <source>
        <strain evidence="3 4">KJZ-14</strain>
    </source>
</reference>
<dbReference type="Proteomes" id="UP000516404">
    <property type="component" value="Chromosome"/>
</dbReference>
<accession>A0A7H2BDE7</accession>
<dbReference type="Gene3D" id="1.20.144.10">
    <property type="entry name" value="Phosphatidic acid phosphatase type 2/haloperoxidase"/>
    <property type="match status" value="2"/>
</dbReference>
<keyword evidence="1" id="KW-0812">Transmembrane</keyword>
<feature type="transmembrane region" description="Helical" evidence="1">
    <location>
        <begin position="163"/>
        <end position="185"/>
    </location>
</feature>
<feature type="transmembrane region" description="Helical" evidence="1">
    <location>
        <begin position="92"/>
        <end position="114"/>
    </location>
</feature>
<evidence type="ECO:0000259" key="2">
    <source>
        <dbReference type="SMART" id="SM00014"/>
    </source>
</evidence>
<dbReference type="AlphaFoldDB" id="A0A7H2BDE7"/>
<sequence length="216" mass="23063">MNATAKLLRSPKLLISIGALCLLIVTGLGFALKNSLITAEDTDVLNDFLARRSDTATSVLTFISTIFDPAGTILLSLLVSAVLWFTTRHWRYAALVCGSVAASAAITYTFKSIFHRSRPPLVDHLVNETDFSFPSGHVTGTTALLVSTAIVLTLLTARRSTRVLTWIISAAIIAAVAGSRLYLGVHWFSDTAAGSLVGFGTTLILSALLLGKKKEI</sequence>
<dbReference type="KEGG" id="rter:IDM49_10935"/>
<evidence type="ECO:0000256" key="1">
    <source>
        <dbReference type="SAM" id="Phobius"/>
    </source>
</evidence>
<dbReference type="Pfam" id="PF01569">
    <property type="entry name" value="PAP2"/>
    <property type="match status" value="1"/>
</dbReference>
<organism evidence="3 4">
    <name type="scientific">Rothia terrae</name>
    <dbReference type="NCBI Taxonomy" id="396015"/>
    <lineage>
        <taxon>Bacteria</taxon>
        <taxon>Bacillati</taxon>
        <taxon>Actinomycetota</taxon>
        <taxon>Actinomycetes</taxon>
        <taxon>Micrococcales</taxon>
        <taxon>Micrococcaceae</taxon>
        <taxon>Rothia</taxon>
    </lineage>
</organism>
<dbReference type="SMART" id="SM00014">
    <property type="entry name" value="acidPPc"/>
    <property type="match status" value="1"/>
</dbReference>
<feature type="transmembrane region" description="Helical" evidence="1">
    <location>
        <begin position="191"/>
        <end position="210"/>
    </location>
</feature>
<evidence type="ECO:0000313" key="3">
    <source>
        <dbReference type="EMBL" id="QNV37693.1"/>
    </source>
</evidence>
<keyword evidence="1" id="KW-0472">Membrane</keyword>
<dbReference type="GeneID" id="96624755"/>
<dbReference type="CDD" id="cd03392">
    <property type="entry name" value="PAP2_like_2"/>
    <property type="match status" value="1"/>
</dbReference>
<keyword evidence="1" id="KW-1133">Transmembrane helix</keyword>
<feature type="transmembrane region" description="Helical" evidence="1">
    <location>
        <begin position="55"/>
        <end position="85"/>
    </location>
</feature>
<feature type="domain" description="Phosphatidic acid phosphatase type 2/haloperoxidase" evidence="2">
    <location>
        <begin position="94"/>
        <end position="206"/>
    </location>
</feature>
<dbReference type="RefSeq" id="WP_190724531.1">
    <property type="nucleotide sequence ID" value="NZ_CP061539.1"/>
</dbReference>